<evidence type="ECO:0000259" key="11">
    <source>
        <dbReference type="PROSITE" id="PS51721"/>
    </source>
</evidence>
<comment type="function">
    <text evidence="10">Plays a role in the regulation of the mitochondrial ribosome assembly and of translational activity. Displays mitochondrial GTPase activity.</text>
</comment>
<sequence length="566" mass="63698">MSQEELYKAINPVKFLKKHLDKSIRPDGRDLYEFRSTIINKNSIKKTEGSALVKIGNTTVICGIKAELAEPDNIDPNIGYIVPNIELNKLCSPKYRAVGVSNDSQVLSQTLFNIFVSSECLDPNDLCIAKGRLVWILYCDLICLDDSGSVLDVAVLALSSALKTVRLPKVEYDLDTKIIKADDKIRNPLNLKCMPVASTFMSFEDHLTADPTDDEEQIADSLITISTCDGKFNYIHQPGGNFLDPAKFDDLVKHAIINKQLIQWYPGHMAKGAKQMQQKLKGVDCIIEVHDARIPMSGRNNDLHYSLLTAKPSILVLNKKDFVPEELKSKIMDTLKVQRNIPSQPTFFTNCKDQRCTGIKKIIPKAIQMIQESNRFNRQTVKEHSIMIMGVPNVGKSSLINVLRNRHLNKKAASRVGAVAGITRSVLTKIKICEDPLIYLLDTPGILMPNIKNIETGMKLALCSCFQDHLVGEENIADYLLYWLNKNQNFSYLETMGLEEPTDDITYALLSCARKYDKKIALKNYSDNVVEERPNLLAAANHFIRAFRTGEFGKVLLDNNYLLNEQ</sequence>
<dbReference type="CDD" id="cd11369">
    <property type="entry name" value="RNase_PH_RRP43"/>
    <property type="match status" value="1"/>
</dbReference>
<keyword evidence="3" id="KW-0547">Nucleotide-binding</keyword>
<proteinExistence type="predicted"/>
<reference evidence="12" key="2">
    <citation type="submission" date="2022-10" db="EMBL/GenBank/DDBJ databases">
        <authorList>
            <consortium name="ENA_rothamsted_submissions"/>
            <consortium name="culmorum"/>
            <person name="King R."/>
        </authorList>
    </citation>
    <scope>NUCLEOTIDE SEQUENCE</scope>
</reference>
<dbReference type="AlphaFoldDB" id="A0A9N9S0E9"/>
<evidence type="ECO:0000256" key="8">
    <source>
        <dbReference type="ARBA" id="ARBA00023134"/>
    </source>
</evidence>
<dbReference type="FunFam" id="1.10.1580.10:FF:000004">
    <property type="entry name" value="Mitochondrial GTPase 1"/>
    <property type="match status" value="1"/>
</dbReference>
<dbReference type="PROSITE" id="PS51721">
    <property type="entry name" value="G_CP"/>
    <property type="match status" value="1"/>
</dbReference>
<evidence type="ECO:0000256" key="5">
    <source>
        <dbReference type="ARBA" id="ARBA00022835"/>
    </source>
</evidence>
<comment type="subcellular location">
    <subcellularLocation>
        <location evidence="1">Mitochondrion inner membrane</location>
        <topology evidence="1">Peripheral membrane protein</topology>
        <orientation evidence="1">Matrix side</orientation>
    </subcellularLocation>
</comment>
<evidence type="ECO:0000256" key="3">
    <source>
        <dbReference type="ARBA" id="ARBA00022741"/>
    </source>
</evidence>
<reference evidence="12" key="1">
    <citation type="submission" date="2022-01" db="EMBL/GenBank/DDBJ databases">
        <authorList>
            <person name="King R."/>
        </authorList>
    </citation>
    <scope>NUCLEOTIDE SEQUENCE</scope>
</reference>
<dbReference type="InterPro" id="IPR015847">
    <property type="entry name" value="ExoRNase_PH_dom2"/>
</dbReference>
<dbReference type="SUPFAM" id="SSF54211">
    <property type="entry name" value="Ribosomal protein S5 domain 2-like"/>
    <property type="match status" value="1"/>
</dbReference>
<keyword evidence="7" id="KW-0496">Mitochondrion</keyword>
<evidence type="ECO:0000256" key="7">
    <source>
        <dbReference type="ARBA" id="ARBA00023128"/>
    </source>
</evidence>
<evidence type="ECO:0000313" key="12">
    <source>
        <dbReference type="EMBL" id="CAG9807297.1"/>
    </source>
</evidence>
<dbReference type="InterPro" id="IPR036345">
    <property type="entry name" value="ExoRNase_PH_dom2_sf"/>
</dbReference>
<accession>A0A9N9S0E9</accession>
<dbReference type="InterPro" id="IPR027408">
    <property type="entry name" value="PNPase/RNase_PH_dom_sf"/>
</dbReference>
<dbReference type="CDD" id="cd01856">
    <property type="entry name" value="YlqF"/>
    <property type="match status" value="1"/>
</dbReference>
<dbReference type="GO" id="GO:0032543">
    <property type="term" value="P:mitochondrial translation"/>
    <property type="evidence" value="ECO:0007669"/>
    <property type="project" value="TreeGrafter"/>
</dbReference>
<dbReference type="InterPro" id="IPR030378">
    <property type="entry name" value="G_CP_dom"/>
</dbReference>
<dbReference type="FunFam" id="3.30.230.70:FF:000017">
    <property type="entry name" value="Exosome complex component Rrp42"/>
    <property type="match status" value="1"/>
</dbReference>
<dbReference type="OrthoDB" id="269151at2759"/>
<evidence type="ECO:0000256" key="10">
    <source>
        <dbReference type="ARBA" id="ARBA00045284"/>
    </source>
</evidence>
<dbReference type="Gene3D" id="1.10.1580.10">
    <property type="match status" value="1"/>
</dbReference>
<dbReference type="PANTHER" id="PTHR45782:SF4">
    <property type="entry name" value="MITOCHONDRIAL RIBOSOME-ASSOCIATED GTPASE 1"/>
    <property type="match status" value="1"/>
</dbReference>
<evidence type="ECO:0000256" key="6">
    <source>
        <dbReference type="ARBA" id="ARBA00022946"/>
    </source>
</evidence>
<evidence type="ECO:0000256" key="4">
    <source>
        <dbReference type="ARBA" id="ARBA00022792"/>
    </source>
</evidence>
<evidence type="ECO:0000256" key="2">
    <source>
        <dbReference type="ARBA" id="ARBA00022490"/>
    </source>
</evidence>
<evidence type="ECO:0000313" key="13">
    <source>
        <dbReference type="Proteomes" id="UP001153620"/>
    </source>
</evidence>
<dbReference type="InterPro" id="IPR033196">
    <property type="entry name" value="Rrp43"/>
</dbReference>
<keyword evidence="6" id="KW-0809">Transit peptide</keyword>
<protein>
    <recommendedName>
        <fullName evidence="11">CP-type G domain-containing protein</fullName>
    </recommendedName>
</protein>
<dbReference type="GO" id="GO:0006396">
    <property type="term" value="P:RNA processing"/>
    <property type="evidence" value="ECO:0007669"/>
    <property type="project" value="InterPro"/>
</dbReference>
<keyword evidence="2" id="KW-0963">Cytoplasm</keyword>
<dbReference type="Pfam" id="PF01138">
    <property type="entry name" value="RNase_PH"/>
    <property type="match status" value="1"/>
</dbReference>
<evidence type="ECO:0000256" key="1">
    <source>
        <dbReference type="ARBA" id="ARBA00004443"/>
    </source>
</evidence>
<dbReference type="GO" id="GO:0005525">
    <property type="term" value="F:GTP binding"/>
    <property type="evidence" value="ECO:0007669"/>
    <property type="project" value="UniProtKB-KW"/>
</dbReference>
<keyword evidence="4" id="KW-0999">Mitochondrion inner membrane</keyword>
<organism evidence="12 13">
    <name type="scientific">Chironomus riparius</name>
    <dbReference type="NCBI Taxonomy" id="315576"/>
    <lineage>
        <taxon>Eukaryota</taxon>
        <taxon>Metazoa</taxon>
        <taxon>Ecdysozoa</taxon>
        <taxon>Arthropoda</taxon>
        <taxon>Hexapoda</taxon>
        <taxon>Insecta</taxon>
        <taxon>Pterygota</taxon>
        <taxon>Neoptera</taxon>
        <taxon>Endopterygota</taxon>
        <taxon>Diptera</taxon>
        <taxon>Nematocera</taxon>
        <taxon>Chironomoidea</taxon>
        <taxon>Chironomidae</taxon>
        <taxon>Chironominae</taxon>
        <taxon>Chironomus</taxon>
    </lineage>
</organism>
<keyword evidence="8" id="KW-0342">GTP-binding</keyword>
<dbReference type="SUPFAM" id="SSF55666">
    <property type="entry name" value="Ribonuclease PH domain 2-like"/>
    <property type="match status" value="1"/>
</dbReference>
<dbReference type="InterPro" id="IPR001247">
    <property type="entry name" value="ExoRNase_PH_dom1"/>
</dbReference>
<dbReference type="Pfam" id="PF01926">
    <property type="entry name" value="MMR_HSR1"/>
    <property type="match status" value="1"/>
</dbReference>
<dbReference type="Pfam" id="PF03725">
    <property type="entry name" value="RNase_PH_C"/>
    <property type="match status" value="1"/>
</dbReference>
<dbReference type="InterPro" id="IPR006073">
    <property type="entry name" value="GTP-bd"/>
</dbReference>
<dbReference type="FunFam" id="3.40.50.300:FF:000876">
    <property type="entry name" value="Mitochondrial GTPase 1"/>
    <property type="match status" value="1"/>
</dbReference>
<keyword evidence="9" id="KW-0472">Membrane</keyword>
<keyword evidence="13" id="KW-1185">Reference proteome</keyword>
<dbReference type="GO" id="GO:0003924">
    <property type="term" value="F:GTPase activity"/>
    <property type="evidence" value="ECO:0007669"/>
    <property type="project" value="TreeGrafter"/>
</dbReference>
<dbReference type="EMBL" id="OU895879">
    <property type="protein sequence ID" value="CAG9807297.1"/>
    <property type="molecule type" value="Genomic_DNA"/>
</dbReference>
<dbReference type="Gene3D" id="3.30.230.70">
    <property type="entry name" value="GHMP Kinase, N-terminal domain"/>
    <property type="match status" value="1"/>
</dbReference>
<dbReference type="GO" id="GO:0006401">
    <property type="term" value="P:RNA catabolic process"/>
    <property type="evidence" value="ECO:0007669"/>
    <property type="project" value="InterPro"/>
</dbReference>
<feature type="domain" description="CP-type G" evidence="11">
    <location>
        <begin position="273"/>
        <end position="449"/>
    </location>
</feature>
<dbReference type="PANTHER" id="PTHR45782">
    <property type="entry name" value="MITOCHONDRIAL RIBOSOME-ASSOCIATED GTPASE 1"/>
    <property type="match status" value="1"/>
</dbReference>
<dbReference type="InterPro" id="IPR023179">
    <property type="entry name" value="GTP-bd_ortho_bundle_sf"/>
</dbReference>
<evidence type="ECO:0000256" key="9">
    <source>
        <dbReference type="ARBA" id="ARBA00023136"/>
    </source>
</evidence>
<name>A0A9N9S0E9_9DIPT</name>
<keyword evidence="5" id="KW-0271">Exosome</keyword>
<dbReference type="Proteomes" id="UP001153620">
    <property type="component" value="Chromosome 3"/>
</dbReference>
<gene>
    <name evidence="12" type="ORF">CHIRRI_LOCUS10146</name>
</gene>
<dbReference type="InterPro" id="IPR020568">
    <property type="entry name" value="Ribosomal_Su5_D2-typ_SF"/>
</dbReference>
<dbReference type="GO" id="GO:0000178">
    <property type="term" value="C:exosome (RNase complex)"/>
    <property type="evidence" value="ECO:0007669"/>
    <property type="project" value="UniProtKB-KW"/>
</dbReference>
<dbReference type="GO" id="GO:0005743">
    <property type="term" value="C:mitochondrial inner membrane"/>
    <property type="evidence" value="ECO:0007669"/>
    <property type="project" value="UniProtKB-SubCell"/>
</dbReference>
<dbReference type="SUPFAM" id="SSF52540">
    <property type="entry name" value="P-loop containing nucleoside triphosphate hydrolases"/>
    <property type="match status" value="1"/>
</dbReference>
<dbReference type="InterPro" id="IPR027417">
    <property type="entry name" value="P-loop_NTPase"/>
</dbReference>
<dbReference type="Gene3D" id="3.40.50.300">
    <property type="entry name" value="P-loop containing nucleotide triphosphate hydrolases"/>
    <property type="match status" value="1"/>
</dbReference>